<gene>
    <name evidence="3" type="ORF">C1SCF055_LOCUS38414</name>
</gene>
<proteinExistence type="predicted"/>
<feature type="compositionally biased region" description="Basic and acidic residues" evidence="1">
    <location>
        <begin position="212"/>
        <end position="231"/>
    </location>
</feature>
<dbReference type="EMBL" id="CAMXCT020005868">
    <property type="protein sequence ID" value="CAL1166823.1"/>
    <property type="molecule type" value="Genomic_DNA"/>
</dbReference>
<dbReference type="AlphaFoldDB" id="A0A9P1DNT1"/>
<organism evidence="3">
    <name type="scientific">Cladocopium goreaui</name>
    <dbReference type="NCBI Taxonomy" id="2562237"/>
    <lineage>
        <taxon>Eukaryota</taxon>
        <taxon>Sar</taxon>
        <taxon>Alveolata</taxon>
        <taxon>Dinophyceae</taxon>
        <taxon>Suessiales</taxon>
        <taxon>Symbiodiniaceae</taxon>
        <taxon>Cladocopium</taxon>
    </lineage>
</organism>
<feature type="region of interest" description="Disordered" evidence="1">
    <location>
        <begin position="212"/>
        <end position="240"/>
    </location>
</feature>
<keyword evidence="5" id="KW-1185">Reference proteome</keyword>
<comment type="caution">
    <text evidence="3">The sequence shown here is derived from an EMBL/GenBank/DDBJ whole genome shotgun (WGS) entry which is preliminary data.</text>
</comment>
<evidence type="ECO:0000313" key="5">
    <source>
        <dbReference type="Proteomes" id="UP001152797"/>
    </source>
</evidence>
<feature type="chain" id="PRO_5043271640" evidence="2">
    <location>
        <begin position="18"/>
        <end position="320"/>
    </location>
</feature>
<dbReference type="EMBL" id="CAMXCT030005868">
    <property type="protein sequence ID" value="CAL4800760.1"/>
    <property type="molecule type" value="Genomic_DNA"/>
</dbReference>
<feature type="compositionally biased region" description="Low complexity" evidence="1">
    <location>
        <begin position="135"/>
        <end position="164"/>
    </location>
</feature>
<name>A0A9P1DNT1_9DINO</name>
<evidence type="ECO:0000256" key="1">
    <source>
        <dbReference type="SAM" id="MobiDB-lite"/>
    </source>
</evidence>
<evidence type="ECO:0000313" key="4">
    <source>
        <dbReference type="EMBL" id="CAL1166823.1"/>
    </source>
</evidence>
<keyword evidence="2" id="KW-0732">Signal</keyword>
<evidence type="ECO:0000313" key="3">
    <source>
        <dbReference type="EMBL" id="CAI4013448.1"/>
    </source>
</evidence>
<sequence>MPRALFAVLCLCCLATGKVTGPNKKHGGSQDEDPTLRLARAVAAAVVQELNRQQPQALPPPAPMLPMLPPQPMAPWPGYPGPMMMMIGGGGPMLQPMMGWPMLQQPMMNQMVPLPNGATLTIASPEPVPGGATHGPGSLPSGPSTSSLSASPTSSLASSPAAGPESGKKRMCLSDLDGLSAAAKEEGWRHLTQSAKRKARKVNYEGWWDDNEKEKDEKDDTQQNADLHPDTSNDSWGPKWPGFGPPKPDWACEASKKHGFYGVFCSENVQKTRKHHLFDHFSALPCWWFLTVFIGFQMPKHCNLRCFCAFGLAKVRLATC</sequence>
<reference evidence="3" key="1">
    <citation type="submission" date="2022-10" db="EMBL/GenBank/DDBJ databases">
        <authorList>
            <person name="Chen Y."/>
            <person name="Dougan E. K."/>
            <person name="Chan C."/>
            <person name="Rhodes N."/>
            <person name="Thang M."/>
        </authorList>
    </citation>
    <scope>NUCLEOTIDE SEQUENCE</scope>
</reference>
<dbReference type="Proteomes" id="UP001152797">
    <property type="component" value="Unassembled WGS sequence"/>
</dbReference>
<feature type="signal peptide" evidence="2">
    <location>
        <begin position="1"/>
        <end position="17"/>
    </location>
</feature>
<evidence type="ECO:0000256" key="2">
    <source>
        <dbReference type="SAM" id="SignalP"/>
    </source>
</evidence>
<dbReference type="EMBL" id="CAMXCT010005868">
    <property type="protein sequence ID" value="CAI4013448.1"/>
    <property type="molecule type" value="Genomic_DNA"/>
</dbReference>
<protein>
    <submittedName>
        <fullName evidence="3">Uncharacterized protein</fullName>
    </submittedName>
</protein>
<reference evidence="4" key="2">
    <citation type="submission" date="2024-04" db="EMBL/GenBank/DDBJ databases">
        <authorList>
            <person name="Chen Y."/>
            <person name="Shah S."/>
            <person name="Dougan E. K."/>
            <person name="Thang M."/>
            <person name="Chan C."/>
        </authorList>
    </citation>
    <scope>NUCLEOTIDE SEQUENCE [LARGE SCALE GENOMIC DNA]</scope>
</reference>
<accession>A0A9P1DNT1</accession>
<feature type="region of interest" description="Disordered" evidence="1">
    <location>
        <begin position="118"/>
        <end position="170"/>
    </location>
</feature>